<gene>
    <name evidence="1" type="ORF">JNW91_14085</name>
</gene>
<reference evidence="1 2" key="1">
    <citation type="submission" date="2021-01" db="EMBL/GenBank/DDBJ databases">
        <title>Draft genome sequence of Micromonospora sp. strain STR1_7.</title>
        <authorList>
            <person name="Karlyshev A."/>
            <person name="Jawad R."/>
        </authorList>
    </citation>
    <scope>NUCLEOTIDE SEQUENCE [LARGE SCALE GENOMIC DNA]</scope>
    <source>
        <strain evidence="1 2">STR1-7</strain>
    </source>
</reference>
<dbReference type="RefSeq" id="WP_203175364.1">
    <property type="nucleotide sequence ID" value="NZ_JAEVHM010000056.1"/>
</dbReference>
<evidence type="ECO:0008006" key="3">
    <source>
        <dbReference type="Google" id="ProtNLM"/>
    </source>
</evidence>
<dbReference type="EMBL" id="JAEVHM010000056">
    <property type="protein sequence ID" value="MBM0232890.1"/>
    <property type="molecule type" value="Genomic_DNA"/>
</dbReference>
<organism evidence="1 2">
    <name type="scientific">Micromonospora parastrephiae</name>
    <dbReference type="NCBI Taxonomy" id="2806101"/>
    <lineage>
        <taxon>Bacteria</taxon>
        <taxon>Bacillati</taxon>
        <taxon>Actinomycetota</taxon>
        <taxon>Actinomycetes</taxon>
        <taxon>Micromonosporales</taxon>
        <taxon>Micromonosporaceae</taxon>
        <taxon>Micromonospora</taxon>
    </lineage>
</organism>
<name>A0ABS1XUE6_9ACTN</name>
<comment type="caution">
    <text evidence="1">The sequence shown here is derived from an EMBL/GenBank/DDBJ whole genome shotgun (WGS) entry which is preliminary data.</text>
</comment>
<accession>A0ABS1XUE6</accession>
<evidence type="ECO:0000313" key="2">
    <source>
        <dbReference type="Proteomes" id="UP000601027"/>
    </source>
</evidence>
<dbReference type="Proteomes" id="UP000601027">
    <property type="component" value="Unassembled WGS sequence"/>
</dbReference>
<sequence>MPKKQTWEYQERGCPTCNATGTTKRNCPRWNDPKHTARNCSCNGGQFYDTCRTCKGTCRLPY</sequence>
<proteinExistence type="predicted"/>
<protein>
    <recommendedName>
        <fullName evidence="3">CCHC-type domain-containing protein</fullName>
    </recommendedName>
</protein>
<evidence type="ECO:0000313" key="1">
    <source>
        <dbReference type="EMBL" id="MBM0232890.1"/>
    </source>
</evidence>
<keyword evidence="2" id="KW-1185">Reference proteome</keyword>